<organism evidence="1 2">
    <name type="scientific">Vitis vinifera</name>
    <name type="common">Grape</name>
    <dbReference type="NCBI Taxonomy" id="29760"/>
    <lineage>
        <taxon>Eukaryota</taxon>
        <taxon>Viridiplantae</taxon>
        <taxon>Streptophyta</taxon>
        <taxon>Embryophyta</taxon>
        <taxon>Tracheophyta</taxon>
        <taxon>Spermatophyta</taxon>
        <taxon>Magnoliopsida</taxon>
        <taxon>eudicotyledons</taxon>
        <taxon>Gunneridae</taxon>
        <taxon>Pentapetalae</taxon>
        <taxon>rosids</taxon>
        <taxon>Vitales</taxon>
        <taxon>Vitaceae</taxon>
        <taxon>Viteae</taxon>
        <taxon>Vitis</taxon>
    </lineage>
</organism>
<reference evidence="1 2" key="1">
    <citation type="journal article" date="2018" name="PLoS Genet.">
        <title>Population sequencing reveals clonal diversity and ancestral inbreeding in the grapevine cultivar Chardonnay.</title>
        <authorList>
            <person name="Roach M.J."/>
            <person name="Johnson D.L."/>
            <person name="Bohlmann J."/>
            <person name="van Vuuren H.J."/>
            <person name="Jones S.J."/>
            <person name="Pretorius I.S."/>
            <person name="Schmidt S.A."/>
            <person name="Borneman A.R."/>
        </authorList>
    </citation>
    <scope>NUCLEOTIDE SEQUENCE [LARGE SCALE GENOMIC DNA]</scope>
    <source>
        <strain evidence="2">cv. Chardonnay</strain>
        <tissue evidence="1">Leaf</tissue>
    </source>
</reference>
<proteinExistence type="predicted"/>
<evidence type="ECO:0000313" key="2">
    <source>
        <dbReference type="Proteomes" id="UP000288805"/>
    </source>
</evidence>
<sequence>MCGSCSQFSHPFIRGKCCVETLPWTELFRKINDTQGVVELVVSRVMEKLNVVLIQEPVILVGVEEEVQWIQRKLMGLGVTHRYDFTEELMDIAYNFEDVIDDLILRTVAKQRRGNWERCILLDRIHKKLEMIKSKIAHPPARIAVPYSLEIPEYLEEMEWSSMFSIHGQNLTNTIVS</sequence>
<name>A0A438I5F6_VITVI</name>
<protein>
    <submittedName>
        <fullName evidence="1">Uncharacterized protein</fullName>
    </submittedName>
</protein>
<dbReference type="AlphaFoldDB" id="A0A438I5F6"/>
<evidence type="ECO:0000313" key="1">
    <source>
        <dbReference type="EMBL" id="RVW91946.1"/>
    </source>
</evidence>
<dbReference type="Proteomes" id="UP000288805">
    <property type="component" value="Unassembled WGS sequence"/>
</dbReference>
<accession>A0A438I5F6</accession>
<dbReference type="EMBL" id="QGNW01000141">
    <property type="protein sequence ID" value="RVW91946.1"/>
    <property type="molecule type" value="Genomic_DNA"/>
</dbReference>
<gene>
    <name evidence="1" type="ORF">CK203_030255</name>
</gene>
<comment type="caution">
    <text evidence="1">The sequence shown here is derived from an EMBL/GenBank/DDBJ whole genome shotgun (WGS) entry which is preliminary data.</text>
</comment>